<protein>
    <recommendedName>
        <fullName evidence="2">DUF7779 domain-containing protein</fullName>
    </recommendedName>
</protein>
<dbReference type="AlphaFoldDB" id="A0A9W4JTN4"/>
<organism evidence="3 4">
    <name type="scientific">Penicillium salamii</name>
    <dbReference type="NCBI Taxonomy" id="1612424"/>
    <lineage>
        <taxon>Eukaryota</taxon>
        <taxon>Fungi</taxon>
        <taxon>Dikarya</taxon>
        <taxon>Ascomycota</taxon>
        <taxon>Pezizomycotina</taxon>
        <taxon>Eurotiomycetes</taxon>
        <taxon>Eurotiomycetidae</taxon>
        <taxon>Eurotiales</taxon>
        <taxon>Aspergillaceae</taxon>
        <taxon>Penicillium</taxon>
    </lineage>
</organism>
<feature type="compositionally biased region" description="Low complexity" evidence="1">
    <location>
        <begin position="104"/>
        <end position="121"/>
    </location>
</feature>
<feature type="region of interest" description="Disordered" evidence="1">
    <location>
        <begin position="104"/>
        <end position="125"/>
    </location>
</feature>
<evidence type="ECO:0000313" key="3">
    <source>
        <dbReference type="EMBL" id="CAG8410992.1"/>
    </source>
</evidence>
<accession>A0A9W4JTN4</accession>
<evidence type="ECO:0000256" key="1">
    <source>
        <dbReference type="SAM" id="MobiDB-lite"/>
    </source>
</evidence>
<proteinExistence type="predicted"/>
<dbReference type="InterPro" id="IPR011990">
    <property type="entry name" value="TPR-like_helical_dom_sf"/>
</dbReference>
<dbReference type="Gene3D" id="1.25.40.10">
    <property type="entry name" value="Tetratricopeptide repeat domain"/>
    <property type="match status" value="1"/>
</dbReference>
<dbReference type="Pfam" id="PF25000">
    <property type="entry name" value="DUF7779"/>
    <property type="match status" value="1"/>
</dbReference>
<dbReference type="EMBL" id="CAJVPD010000266">
    <property type="protein sequence ID" value="CAG8410992.1"/>
    <property type="molecule type" value="Genomic_DNA"/>
</dbReference>
<dbReference type="OrthoDB" id="3945418at2759"/>
<feature type="domain" description="DUF7779" evidence="2">
    <location>
        <begin position="69"/>
        <end position="163"/>
    </location>
</feature>
<reference evidence="3" key="1">
    <citation type="submission" date="2021-07" db="EMBL/GenBank/DDBJ databases">
        <authorList>
            <person name="Branca A.L. A."/>
        </authorList>
    </citation>
    <scope>NUCLEOTIDE SEQUENCE</scope>
</reference>
<dbReference type="InterPro" id="IPR056681">
    <property type="entry name" value="DUF7779"/>
</dbReference>
<dbReference type="Proteomes" id="UP001152592">
    <property type="component" value="Unassembled WGS sequence"/>
</dbReference>
<gene>
    <name evidence="3" type="ORF">PSALAMII_LOCUS8693</name>
</gene>
<comment type="caution">
    <text evidence="3">The sequence shown here is derived from an EMBL/GenBank/DDBJ whole genome shotgun (WGS) entry which is preliminary data.</text>
</comment>
<evidence type="ECO:0000313" key="4">
    <source>
        <dbReference type="Proteomes" id="UP001152592"/>
    </source>
</evidence>
<name>A0A9W4JTN4_9EURO</name>
<sequence length="287" mass="32978">MPLAIVQAASYIRNQAPRFSVSQYLKHFLGSDREATKLLKKEAGHLYRDWEAKNSILVTWQISFDYIRQTKSSAAQLLSLMSFFDQQGILENLIRDRPKGNCISSSELPSDSSDGGTSDSDSGPDFEDDVTTLRAYSFISVIENSTLFTMHRLVQLTTRAWLKSHGQIDQWRGEFISTLCDEFPTGEYENWEQCRSLFPHVKTAMSQRPESLETLRKWATLLYRCAWYALESGNIAELREMASRSSKERLKNFGAENQETLDSTTILAIAHRLEGRWEHAEQLMRCR</sequence>
<evidence type="ECO:0000259" key="2">
    <source>
        <dbReference type="Pfam" id="PF25000"/>
    </source>
</evidence>